<keyword evidence="8" id="KW-1185">Reference proteome</keyword>
<dbReference type="EMBL" id="AP014569">
    <property type="protein sequence ID" value="BAO82527.1"/>
    <property type="molecule type" value="Genomic_DNA"/>
</dbReference>
<dbReference type="GO" id="GO:0015920">
    <property type="term" value="P:lipopolysaccharide transport"/>
    <property type="evidence" value="ECO:0007669"/>
    <property type="project" value="TreeGrafter"/>
</dbReference>
<dbReference type="OrthoDB" id="9776227at2"/>
<feature type="transmembrane region" description="Helical" evidence="6">
    <location>
        <begin position="53"/>
        <end position="85"/>
    </location>
</feature>
<keyword evidence="4 6" id="KW-1133">Transmembrane helix</keyword>
<feature type="transmembrane region" description="Helical" evidence="6">
    <location>
        <begin position="350"/>
        <end position="370"/>
    </location>
</feature>
<dbReference type="HOGENOM" id="CLU_028799_1_1_4"/>
<dbReference type="GO" id="GO:0055085">
    <property type="term" value="P:transmembrane transport"/>
    <property type="evidence" value="ECO:0007669"/>
    <property type="project" value="InterPro"/>
</dbReference>
<dbReference type="AlphaFoldDB" id="A0A060NL88"/>
<dbReference type="Proteomes" id="UP000066014">
    <property type="component" value="Chromosome"/>
</dbReference>
<protein>
    <submittedName>
        <fullName evidence="7">Predicted permease</fullName>
    </submittedName>
</protein>
<gene>
    <name evidence="7" type="ORF">SMCB_0299</name>
</gene>
<feature type="transmembrane region" description="Helical" evidence="6">
    <location>
        <begin position="105"/>
        <end position="124"/>
    </location>
</feature>
<accession>A0A060NL88</accession>
<evidence type="ECO:0000256" key="3">
    <source>
        <dbReference type="ARBA" id="ARBA00022692"/>
    </source>
</evidence>
<evidence type="ECO:0000256" key="1">
    <source>
        <dbReference type="ARBA" id="ARBA00004651"/>
    </source>
</evidence>
<dbReference type="InterPro" id="IPR030923">
    <property type="entry name" value="LptG"/>
</dbReference>
<evidence type="ECO:0000313" key="8">
    <source>
        <dbReference type="Proteomes" id="UP000066014"/>
    </source>
</evidence>
<dbReference type="STRING" id="1458426.SMCB_0299"/>
<evidence type="ECO:0000256" key="5">
    <source>
        <dbReference type="ARBA" id="ARBA00023136"/>
    </source>
</evidence>
<dbReference type="NCBIfam" id="TIGR04408">
    <property type="entry name" value="LptG_lptG"/>
    <property type="match status" value="1"/>
</dbReference>
<dbReference type="InterPro" id="IPR005495">
    <property type="entry name" value="LptG/LptF_permease"/>
</dbReference>
<feature type="transmembrane region" description="Helical" evidence="6">
    <location>
        <begin position="314"/>
        <end position="338"/>
    </location>
</feature>
<keyword evidence="2" id="KW-1003">Cell membrane</keyword>
<reference evidence="7 8" key="1">
    <citation type="journal article" date="2014" name="Nat. Commun.">
        <title>Physiological and genomic features of highly alkaliphilic hydrogen-utilizing Betaproteobacteria from a continental serpentinizing site.</title>
        <authorList>
            <person name="Suzuki S."/>
            <person name="Kuenen J.G."/>
            <person name="Schipper K."/>
            <person name="van der Velde S."/>
            <person name="Ishii S."/>
            <person name="Wu A."/>
            <person name="Sorokin D.Y."/>
            <person name="Tenney A."/>
            <person name="Meng X.Y."/>
            <person name="Morrill P.L."/>
            <person name="Kamagata Y."/>
            <person name="Muyzer G."/>
            <person name="Nealson K.H."/>
        </authorList>
    </citation>
    <scope>NUCLEOTIDE SEQUENCE [LARGE SCALE GENOMIC DNA]</scope>
    <source>
        <strain evidence="7 8">B1</strain>
    </source>
</reference>
<feature type="transmembrane region" description="Helical" evidence="6">
    <location>
        <begin position="288"/>
        <end position="307"/>
    </location>
</feature>
<dbReference type="PANTHER" id="PTHR33529">
    <property type="entry name" value="SLR0882 PROTEIN-RELATED"/>
    <property type="match status" value="1"/>
</dbReference>
<keyword evidence="5 6" id="KW-0472">Membrane</keyword>
<dbReference type="KEGG" id="cbab:SMCB_0299"/>
<evidence type="ECO:0000256" key="4">
    <source>
        <dbReference type="ARBA" id="ARBA00022989"/>
    </source>
</evidence>
<evidence type="ECO:0000256" key="2">
    <source>
        <dbReference type="ARBA" id="ARBA00022475"/>
    </source>
</evidence>
<keyword evidence="3 6" id="KW-0812">Transmembrane</keyword>
<organism evidence="7 8">
    <name type="scientific">Serpentinimonas maccroryi</name>
    <dbReference type="NCBI Taxonomy" id="1458426"/>
    <lineage>
        <taxon>Bacteria</taxon>
        <taxon>Pseudomonadati</taxon>
        <taxon>Pseudomonadota</taxon>
        <taxon>Betaproteobacteria</taxon>
        <taxon>Burkholderiales</taxon>
        <taxon>Comamonadaceae</taxon>
        <taxon>Serpentinimonas</taxon>
    </lineage>
</organism>
<dbReference type="Pfam" id="PF03739">
    <property type="entry name" value="LptF_LptG"/>
    <property type="match status" value="1"/>
</dbReference>
<feature type="transmembrane region" description="Helical" evidence="6">
    <location>
        <begin position="12"/>
        <end position="33"/>
    </location>
</feature>
<dbReference type="GO" id="GO:0043190">
    <property type="term" value="C:ATP-binding cassette (ABC) transporter complex"/>
    <property type="evidence" value="ECO:0007669"/>
    <property type="project" value="InterPro"/>
</dbReference>
<evidence type="ECO:0000256" key="6">
    <source>
        <dbReference type="SAM" id="Phobius"/>
    </source>
</evidence>
<sequence>MKTMRKLIYGELLWAIGFVALAFLALFAFFDLIEELPALGQRSPFDPALEYGLWQALLYVALLLPSHLYELLPIAVLIGAVFGLVRLAQSSEFTILRTSGLGPGLALRQMLVLGMAFAALTFVLGDYVAPWSDRQAQQLKATFEGQIRLGQTGAWLKERGDQRQVSVNVAALEGPNELRGVRLFEFDASGRIARTLSAERATVVPERGLWQLHQVQLHQFDTQADPPRLLVQQLPSLDWPTGLSADMVSVALLRPDRMSAWGLYQYIEHLQANSQATQRYEIELWRKLFFPLSCVVMVVLALPFAYLHFRSKGLAAYVFVGVMLGLSFVLLSNMFVYIGNLLAWRPWLAAAAPALLYSVASLGAFGWLVLRR</sequence>
<dbReference type="RefSeq" id="WP_045537367.1">
    <property type="nucleotide sequence ID" value="NZ_AP014569.1"/>
</dbReference>
<comment type="subcellular location">
    <subcellularLocation>
        <location evidence="1">Cell membrane</location>
        <topology evidence="1">Multi-pass membrane protein</topology>
    </subcellularLocation>
</comment>
<dbReference type="PANTHER" id="PTHR33529:SF2">
    <property type="entry name" value="LIPOPOLYSACCHARIDE EXPORT SYSTEM PERMEASE PROTEIN LPTG"/>
    <property type="match status" value="1"/>
</dbReference>
<evidence type="ECO:0000313" key="7">
    <source>
        <dbReference type="EMBL" id="BAO82527.1"/>
    </source>
</evidence>
<name>A0A060NL88_9BURK</name>
<proteinExistence type="predicted"/>